<dbReference type="Pfam" id="PF02082">
    <property type="entry name" value="Rrf2"/>
    <property type="match status" value="1"/>
</dbReference>
<dbReference type="InterPro" id="IPR036388">
    <property type="entry name" value="WH-like_DNA-bd_sf"/>
</dbReference>
<name>A0A410RN36_CORCK</name>
<evidence type="ECO:0000256" key="1">
    <source>
        <dbReference type="ARBA" id="ARBA00023125"/>
    </source>
</evidence>
<dbReference type="Proteomes" id="UP000288758">
    <property type="component" value="Chromosome"/>
</dbReference>
<dbReference type="PANTHER" id="PTHR33221:SF4">
    <property type="entry name" value="HTH-TYPE TRANSCRIPTIONAL REPRESSOR NSRR"/>
    <property type="match status" value="1"/>
</dbReference>
<dbReference type="GO" id="GO:0003700">
    <property type="term" value="F:DNA-binding transcription factor activity"/>
    <property type="evidence" value="ECO:0007669"/>
    <property type="project" value="TreeGrafter"/>
</dbReference>
<organism evidence="2 3">
    <name type="scientific">Corallococcus coralloides</name>
    <name type="common">Myxococcus coralloides</name>
    <dbReference type="NCBI Taxonomy" id="184914"/>
    <lineage>
        <taxon>Bacteria</taxon>
        <taxon>Pseudomonadati</taxon>
        <taxon>Myxococcota</taxon>
        <taxon>Myxococcia</taxon>
        <taxon>Myxococcales</taxon>
        <taxon>Cystobacterineae</taxon>
        <taxon>Myxococcaceae</taxon>
        <taxon>Corallococcus</taxon>
    </lineage>
</organism>
<accession>A0A410RN36</accession>
<dbReference type="EMBL" id="CP034669">
    <property type="protein sequence ID" value="QAT83265.1"/>
    <property type="molecule type" value="Genomic_DNA"/>
</dbReference>
<sequence length="168" mass="18195">MPSFRACREGGPSPEPPDLHLTLHADYSLRVLMYLAARPGRPSSTQEIADAYGISKHHLVRVVQTLAQEGHVEVKPGRAGGVLLAKAPGDIRLGKVVRAAEPDFHLVECFDRERNTCPIAPACGLKGVLAEARDAFLATLDKYSLEDLLRRSKPGLSDLLLTPAAPQE</sequence>
<reference evidence="2 3" key="1">
    <citation type="submission" date="2018-12" db="EMBL/GenBank/DDBJ databases">
        <title>Complete Genome Sequence of the Corallopyronin A producing Myxobacterium Corallococcus coralloides B035.</title>
        <authorList>
            <person name="Bouhired S.M."/>
            <person name="Rupp O."/>
            <person name="Blom J."/>
            <person name="Schaeberle T.F."/>
            <person name="Kehraus S."/>
            <person name="Schiefer A."/>
            <person name="Pfarr K."/>
            <person name="Goesmann A."/>
            <person name="Hoerauf A."/>
            <person name="Koenig G.M."/>
        </authorList>
    </citation>
    <scope>NUCLEOTIDE SEQUENCE [LARGE SCALE GENOMIC DNA]</scope>
    <source>
        <strain evidence="2 3">B035</strain>
    </source>
</reference>
<proteinExistence type="predicted"/>
<dbReference type="Gene3D" id="1.10.10.10">
    <property type="entry name" value="Winged helix-like DNA-binding domain superfamily/Winged helix DNA-binding domain"/>
    <property type="match status" value="1"/>
</dbReference>
<keyword evidence="1" id="KW-0238">DNA-binding</keyword>
<dbReference type="InterPro" id="IPR000944">
    <property type="entry name" value="Tscrpt_reg_Rrf2"/>
</dbReference>
<dbReference type="GO" id="GO:0005829">
    <property type="term" value="C:cytosol"/>
    <property type="evidence" value="ECO:0007669"/>
    <property type="project" value="TreeGrafter"/>
</dbReference>
<gene>
    <name evidence="2" type="primary">nsrR</name>
    <name evidence="2" type="ORF">EJ065_1666</name>
</gene>
<dbReference type="SUPFAM" id="SSF46785">
    <property type="entry name" value="Winged helix' DNA-binding domain"/>
    <property type="match status" value="1"/>
</dbReference>
<dbReference type="PROSITE" id="PS51197">
    <property type="entry name" value="HTH_RRF2_2"/>
    <property type="match status" value="1"/>
</dbReference>
<dbReference type="AlphaFoldDB" id="A0A410RN36"/>
<dbReference type="GO" id="GO:0003677">
    <property type="term" value="F:DNA binding"/>
    <property type="evidence" value="ECO:0007669"/>
    <property type="project" value="UniProtKB-KW"/>
</dbReference>
<protein>
    <submittedName>
        <fullName evidence="2">Rrf2 family protein</fullName>
    </submittedName>
</protein>
<evidence type="ECO:0000313" key="3">
    <source>
        <dbReference type="Proteomes" id="UP000288758"/>
    </source>
</evidence>
<evidence type="ECO:0000313" key="2">
    <source>
        <dbReference type="EMBL" id="QAT83265.1"/>
    </source>
</evidence>
<dbReference type="InterPro" id="IPR036390">
    <property type="entry name" value="WH_DNA-bd_sf"/>
</dbReference>
<dbReference type="PANTHER" id="PTHR33221">
    <property type="entry name" value="WINGED HELIX-TURN-HELIX TRANSCRIPTIONAL REGULATOR, RRF2 FAMILY"/>
    <property type="match status" value="1"/>
</dbReference>
<dbReference type="NCBIfam" id="TIGR00738">
    <property type="entry name" value="rrf2_super"/>
    <property type="match status" value="1"/>
</dbReference>